<evidence type="ECO:0000256" key="1">
    <source>
        <dbReference type="ARBA" id="ARBA00023125"/>
    </source>
</evidence>
<accession>A0A0A1VUJ5</accession>
<organism evidence="3 4">
    <name type="scientific">Microcystis aeruginosa NIES-44</name>
    <dbReference type="NCBI Taxonomy" id="449439"/>
    <lineage>
        <taxon>Bacteria</taxon>
        <taxon>Bacillati</taxon>
        <taxon>Cyanobacteriota</taxon>
        <taxon>Cyanophyceae</taxon>
        <taxon>Oscillatoriophycideae</taxon>
        <taxon>Chroococcales</taxon>
        <taxon>Microcystaceae</taxon>
        <taxon>Microcystis</taxon>
    </lineage>
</organism>
<keyword evidence="1" id="KW-0238">DNA-binding</keyword>
<dbReference type="EMBL" id="BBPA01000039">
    <property type="protein sequence ID" value="GAL93385.1"/>
    <property type="molecule type" value="Genomic_DNA"/>
</dbReference>
<dbReference type="Pfam" id="PF07282">
    <property type="entry name" value="Cas12f1-like_TNB"/>
    <property type="match status" value="1"/>
</dbReference>
<evidence type="ECO:0000259" key="2">
    <source>
        <dbReference type="Pfam" id="PF07282"/>
    </source>
</evidence>
<proteinExistence type="predicted"/>
<evidence type="ECO:0000313" key="3">
    <source>
        <dbReference type="EMBL" id="GAL93385.1"/>
    </source>
</evidence>
<reference evidence="4" key="1">
    <citation type="journal article" date="2015" name="Genome">
        <title>Whole Genome Sequence of the Non-Microcystin-Producing Microcystis aeruginosa Strain NIES-44.</title>
        <authorList>
            <person name="Okano K."/>
            <person name="Miyata N."/>
            <person name="Ozaki Y."/>
        </authorList>
    </citation>
    <scope>NUCLEOTIDE SEQUENCE [LARGE SCALE GENOMIC DNA]</scope>
    <source>
        <strain evidence="4">NIES-44</strain>
    </source>
</reference>
<name>A0A0A1VUJ5_MICAE</name>
<comment type="caution">
    <text evidence="3">The sequence shown here is derived from an EMBL/GenBank/DDBJ whole genome shotgun (WGS) entry which is preliminary data.</text>
</comment>
<feature type="domain" description="Cas12f1-like TNB" evidence="2">
    <location>
        <begin position="77"/>
        <end position="129"/>
    </location>
</feature>
<dbReference type="AlphaFoldDB" id="A0A0A1VUJ5"/>
<evidence type="ECO:0000313" key="4">
    <source>
        <dbReference type="Proteomes" id="UP000030321"/>
    </source>
</evidence>
<dbReference type="InterPro" id="IPR010095">
    <property type="entry name" value="Cas12f1-like_TNB"/>
</dbReference>
<dbReference type="Proteomes" id="UP000030321">
    <property type="component" value="Unassembled WGS sequence"/>
</dbReference>
<dbReference type="GO" id="GO:0003677">
    <property type="term" value="F:DNA binding"/>
    <property type="evidence" value="ECO:0007669"/>
    <property type="project" value="UniProtKB-KW"/>
</dbReference>
<gene>
    <name evidence="3" type="ORF">N44_02072</name>
</gene>
<sequence>MLVGLGVRSLRVSESGVSGFVALFFLYQFMYHKKDNARFLKVPILFSQHEHRILTGQKPYFQKVLPLFSKPYLNGARGKYYLKVDKNGTSQECPNCGAITGKKALSERVHRCDSCGHIEPRDTASAKVIENRGKNAVGLTVLENARGGDLTGIDQVKPGRSS</sequence>
<protein>
    <submittedName>
        <fullName evidence="3">Mobile element protein</fullName>
    </submittedName>
</protein>